<feature type="compositionally biased region" description="Polar residues" evidence="1">
    <location>
        <begin position="1"/>
        <end position="12"/>
    </location>
</feature>
<evidence type="ECO:0000256" key="1">
    <source>
        <dbReference type="SAM" id="MobiDB-lite"/>
    </source>
</evidence>
<feature type="region of interest" description="Disordered" evidence="1">
    <location>
        <begin position="47"/>
        <end position="81"/>
    </location>
</feature>
<keyword evidence="3" id="KW-1185">Reference proteome</keyword>
<protein>
    <submittedName>
        <fullName evidence="2">Uncharacterized protein</fullName>
    </submittedName>
</protein>
<dbReference type="EMBL" id="KL142370">
    <property type="protein sequence ID" value="KDR81483.1"/>
    <property type="molecule type" value="Genomic_DNA"/>
</dbReference>
<organism evidence="2 3">
    <name type="scientific">Galerina marginata (strain CBS 339.88)</name>
    <dbReference type="NCBI Taxonomy" id="685588"/>
    <lineage>
        <taxon>Eukaryota</taxon>
        <taxon>Fungi</taxon>
        <taxon>Dikarya</taxon>
        <taxon>Basidiomycota</taxon>
        <taxon>Agaricomycotina</taxon>
        <taxon>Agaricomycetes</taxon>
        <taxon>Agaricomycetidae</taxon>
        <taxon>Agaricales</taxon>
        <taxon>Agaricineae</taxon>
        <taxon>Strophariaceae</taxon>
        <taxon>Galerina</taxon>
    </lineage>
</organism>
<proteinExistence type="predicted"/>
<feature type="compositionally biased region" description="Basic and acidic residues" evidence="1">
    <location>
        <begin position="47"/>
        <end position="61"/>
    </location>
</feature>
<feature type="compositionally biased region" description="Basic and acidic residues" evidence="1">
    <location>
        <begin position="13"/>
        <end position="27"/>
    </location>
</feature>
<name>A0A067TRB5_GALM3</name>
<dbReference type="OrthoDB" id="2563136at2759"/>
<reference evidence="3" key="1">
    <citation type="journal article" date="2014" name="Proc. Natl. Acad. Sci. U.S.A.">
        <title>Extensive sampling of basidiomycete genomes demonstrates inadequacy of the white-rot/brown-rot paradigm for wood decay fungi.</title>
        <authorList>
            <person name="Riley R."/>
            <person name="Salamov A.A."/>
            <person name="Brown D.W."/>
            <person name="Nagy L.G."/>
            <person name="Floudas D."/>
            <person name="Held B.W."/>
            <person name="Levasseur A."/>
            <person name="Lombard V."/>
            <person name="Morin E."/>
            <person name="Otillar R."/>
            <person name="Lindquist E.A."/>
            <person name="Sun H."/>
            <person name="LaButti K.M."/>
            <person name="Schmutz J."/>
            <person name="Jabbour D."/>
            <person name="Luo H."/>
            <person name="Baker S.E."/>
            <person name="Pisabarro A.G."/>
            <person name="Walton J.D."/>
            <person name="Blanchette R.A."/>
            <person name="Henrissat B."/>
            <person name="Martin F."/>
            <person name="Cullen D."/>
            <person name="Hibbett D.S."/>
            <person name="Grigoriev I.V."/>
        </authorList>
    </citation>
    <scope>NUCLEOTIDE SEQUENCE [LARGE SCALE GENOMIC DNA]</scope>
    <source>
        <strain evidence="3">CBS 339.88</strain>
    </source>
</reference>
<sequence length="81" mass="9183">MSTSGATAQDSTWKAKEQSQEAHYIHQREQAQLEAIRLERADKVVRNKASEEKHTMDKDFEGGFGGQEDLEDRYATTSGEH</sequence>
<dbReference type="AlphaFoldDB" id="A0A067TRB5"/>
<dbReference type="Proteomes" id="UP000027222">
    <property type="component" value="Unassembled WGS sequence"/>
</dbReference>
<accession>A0A067TRB5</accession>
<feature type="region of interest" description="Disordered" evidence="1">
    <location>
        <begin position="1"/>
        <end position="27"/>
    </location>
</feature>
<evidence type="ECO:0000313" key="2">
    <source>
        <dbReference type="EMBL" id="KDR81483.1"/>
    </source>
</evidence>
<dbReference type="HOGENOM" id="CLU_166303_0_0_1"/>
<evidence type="ECO:0000313" key="3">
    <source>
        <dbReference type="Proteomes" id="UP000027222"/>
    </source>
</evidence>
<gene>
    <name evidence="2" type="ORF">GALMADRAFT_134915</name>
</gene>